<protein>
    <recommendedName>
        <fullName evidence="8">BRX domain-containing protein</fullName>
    </recommendedName>
</protein>
<feature type="region of interest" description="Disordered" evidence="6">
    <location>
        <begin position="1046"/>
        <end position="1070"/>
    </location>
</feature>
<feature type="region of interest" description="Disordered" evidence="6">
    <location>
        <begin position="752"/>
        <end position="779"/>
    </location>
</feature>
<feature type="transmembrane region" description="Helical" evidence="7">
    <location>
        <begin position="152"/>
        <end position="172"/>
    </location>
</feature>
<feature type="coiled-coil region" evidence="5">
    <location>
        <begin position="246"/>
        <end position="273"/>
    </location>
</feature>
<evidence type="ECO:0000256" key="5">
    <source>
        <dbReference type="SAM" id="Coils"/>
    </source>
</evidence>
<keyword evidence="2 7" id="KW-0812">Transmembrane</keyword>
<evidence type="ECO:0000259" key="8">
    <source>
        <dbReference type="PROSITE" id="PS51514"/>
    </source>
</evidence>
<gene>
    <name evidence="9" type="ORF">J5N97_008231</name>
</gene>
<keyword evidence="3 7" id="KW-1133">Transmembrane helix</keyword>
<dbReference type="PANTHER" id="PTHR15948:SF0">
    <property type="entry name" value="GOLGI PH REGULATOR A-RELATED"/>
    <property type="match status" value="1"/>
</dbReference>
<evidence type="ECO:0000256" key="3">
    <source>
        <dbReference type="ARBA" id="ARBA00022989"/>
    </source>
</evidence>
<feature type="region of interest" description="Disordered" evidence="6">
    <location>
        <begin position="509"/>
        <end position="536"/>
    </location>
</feature>
<proteinExistence type="predicted"/>
<evidence type="ECO:0000256" key="1">
    <source>
        <dbReference type="ARBA" id="ARBA00004141"/>
    </source>
</evidence>
<dbReference type="EMBL" id="JAGGNH010000001">
    <property type="protein sequence ID" value="KAJ0989875.1"/>
    <property type="molecule type" value="Genomic_DNA"/>
</dbReference>
<dbReference type="AlphaFoldDB" id="A0A9D5DGC8"/>
<dbReference type="InterPro" id="IPR027988">
    <property type="entry name" value="BRX_N"/>
</dbReference>
<dbReference type="GO" id="GO:0010427">
    <property type="term" value="F:abscisic acid binding"/>
    <property type="evidence" value="ECO:0007669"/>
    <property type="project" value="TreeGrafter"/>
</dbReference>
<dbReference type="InterPro" id="IPR015672">
    <property type="entry name" value="GPHR/GTG"/>
</dbReference>
<feature type="region of interest" description="Disordered" evidence="6">
    <location>
        <begin position="808"/>
        <end position="829"/>
    </location>
</feature>
<organism evidence="9 10">
    <name type="scientific">Dioscorea zingiberensis</name>
    <dbReference type="NCBI Taxonomy" id="325984"/>
    <lineage>
        <taxon>Eukaryota</taxon>
        <taxon>Viridiplantae</taxon>
        <taxon>Streptophyta</taxon>
        <taxon>Embryophyta</taxon>
        <taxon>Tracheophyta</taxon>
        <taxon>Spermatophyta</taxon>
        <taxon>Magnoliopsida</taxon>
        <taxon>Liliopsida</taxon>
        <taxon>Dioscoreales</taxon>
        <taxon>Dioscoreaceae</taxon>
        <taxon>Dioscorea</taxon>
    </lineage>
</organism>
<keyword evidence="5" id="KW-0175">Coiled coil</keyword>
<dbReference type="OrthoDB" id="264392at2759"/>
<dbReference type="InterPro" id="IPR025969">
    <property type="entry name" value="ABA_GPCR_dom"/>
</dbReference>
<comment type="subcellular location">
    <subcellularLocation>
        <location evidence="1">Membrane</location>
        <topology evidence="1">Multi-pass membrane protein</topology>
    </subcellularLocation>
</comment>
<evidence type="ECO:0000256" key="7">
    <source>
        <dbReference type="SAM" id="Phobius"/>
    </source>
</evidence>
<evidence type="ECO:0000256" key="6">
    <source>
        <dbReference type="SAM" id="MobiDB-lite"/>
    </source>
</evidence>
<feature type="transmembrane region" description="Helical" evidence="7">
    <location>
        <begin position="6"/>
        <end position="29"/>
    </location>
</feature>
<accession>A0A9D5DGC8</accession>
<evidence type="ECO:0000313" key="9">
    <source>
        <dbReference type="EMBL" id="KAJ0989875.1"/>
    </source>
</evidence>
<comment type="caution">
    <text evidence="9">The sequence shown here is derived from an EMBL/GenBank/DDBJ whole genome shotgun (WGS) entry which is preliminary data.</text>
</comment>
<dbReference type="Pfam" id="PF12537">
    <property type="entry name" value="GPHR_N"/>
    <property type="match status" value="1"/>
</dbReference>
<dbReference type="Pfam" id="PF12430">
    <property type="entry name" value="ABA_GPCR"/>
    <property type="match status" value="1"/>
</dbReference>
<feature type="transmembrane region" description="Helical" evidence="7">
    <location>
        <begin position="114"/>
        <end position="132"/>
    </location>
</feature>
<dbReference type="GO" id="GO:0016020">
    <property type="term" value="C:membrane"/>
    <property type="evidence" value="ECO:0007669"/>
    <property type="project" value="UniProtKB-SubCell"/>
</dbReference>
<dbReference type="PANTHER" id="PTHR15948">
    <property type="entry name" value="G-PROTEIN COUPLED RECEPTOR 89-RELATED"/>
    <property type="match status" value="1"/>
</dbReference>
<keyword evidence="4 7" id="KW-0472">Membrane</keyword>
<feature type="region of interest" description="Disordered" evidence="6">
    <location>
        <begin position="997"/>
        <end position="1029"/>
    </location>
</feature>
<dbReference type="Pfam" id="PF13713">
    <property type="entry name" value="BRX_N"/>
    <property type="match status" value="1"/>
</dbReference>
<feature type="domain" description="BRX" evidence="8">
    <location>
        <begin position="933"/>
        <end position="989"/>
    </location>
</feature>
<evidence type="ECO:0000256" key="4">
    <source>
        <dbReference type="ARBA" id="ARBA00023136"/>
    </source>
</evidence>
<dbReference type="InterPro" id="IPR022535">
    <property type="entry name" value="Golgi_pH-regulator_cons_dom"/>
</dbReference>
<feature type="domain" description="BRX" evidence="8">
    <location>
        <begin position="1132"/>
        <end position="1187"/>
    </location>
</feature>
<dbReference type="InterPro" id="IPR013591">
    <property type="entry name" value="Brevis_radix_dom"/>
</dbReference>
<keyword evidence="10" id="KW-1185">Reference proteome</keyword>
<reference evidence="9" key="1">
    <citation type="submission" date="2021-03" db="EMBL/GenBank/DDBJ databases">
        <authorList>
            <person name="Li Z."/>
            <person name="Yang C."/>
        </authorList>
    </citation>
    <scope>NUCLEOTIDE SEQUENCE</scope>
    <source>
        <strain evidence="9">Dzin_1.0</strain>
        <tissue evidence="9">Leaf</tissue>
    </source>
</reference>
<feature type="transmembrane region" description="Helical" evidence="7">
    <location>
        <begin position="41"/>
        <end position="62"/>
    </location>
</feature>
<feature type="region of interest" description="Disordered" evidence="6">
    <location>
        <begin position="841"/>
        <end position="920"/>
    </location>
</feature>
<name>A0A9D5DGC8_9LILI</name>
<feature type="compositionally biased region" description="Polar residues" evidence="6">
    <location>
        <begin position="1015"/>
        <end position="1029"/>
    </location>
</feature>
<feature type="compositionally biased region" description="Low complexity" evidence="6">
    <location>
        <begin position="1048"/>
        <end position="1066"/>
    </location>
</feature>
<dbReference type="PROSITE" id="PS51514">
    <property type="entry name" value="BRX"/>
    <property type="match status" value="2"/>
</dbReference>
<feature type="transmembrane region" description="Helical" evidence="7">
    <location>
        <begin position="390"/>
        <end position="409"/>
    </location>
</feature>
<feature type="region of interest" description="Disordered" evidence="6">
    <location>
        <begin position="559"/>
        <end position="578"/>
    </location>
</feature>
<evidence type="ECO:0000313" key="10">
    <source>
        <dbReference type="Proteomes" id="UP001085076"/>
    </source>
</evidence>
<dbReference type="Proteomes" id="UP001085076">
    <property type="component" value="Miscellaneous, Linkage group lg01"/>
</dbReference>
<sequence>MGWGWAIYEATVASGSLILLGWAGLWFLNRQLYKEYEEKRALVQILFSLVFAFSCNLFQLVLFEILPVLSKEARWINWKVDLFCLIMLLVFILPYYHCYLMLCNSGVRKERAGLGAILFLLAFLYAFWRMGIHFPMPSPDKGFFTMPQLVSRIGVIGVTVMAVLSGFGAVNLPYSYLSLFIREIEETDIKSLERQLMQSIETCITKKKKIILSQMEMERIQGSEEKLKARSFLKRIVGTVVRSVQEDQKEQDIKSMEAEVQALEELSKQLFLEIYELRQAKEAAAYSRTWRGHLQNLLGYALSVYCLYKMIKSLQSVVFKEAGSVDPVTMTISIFLQFFDIGINAAVLSQYISLLFIGMLIVMSVRGFLTNLMKFFFAVSRVGSGSSTNVVLFLSEIMGMYFVSTILLIRKSLANEYRLIITDVLGGDIQFDFYHRWLINTQSINTCLHFQFSLNNLNSQSNVISAMPVPGPARISKSRSRYDKYPMKAPHFASSHIASPRFPLVPDSGMKKRAPRAGAKAGGLRSPLLTSSPMRFSKKPSKPFDFDLTFMASSSKKSVASSPLVRSPASPQPKTPATISDLKDLVTSRASDLKRHLDLCHSEVLKEINASESRISKRFKMQTQACMQLIAEAEEEHKKISGKIVENMDLLKASYTEFLTEAQATATRVCKEKIPEFAQSVDKAIEEGISGVVCFVVKEQSDGSGAINWRQRRAVEIARSWTLIKILPKSSPRSTPADAVGRSRVLHLRTPPASSLQERERAPACVVATKEPSRKGGESEDLWFYSEEAAAEQDKMLACIACSKQLDDGADDSTARAPNPSTKEPVKSLTSQIKDMVLKISGGNRQCKGASSSAPYRSKSVVHHRRYLDGNTSDGGQYTYLPSASSSSTPAWDFTSTGHNSDSESRQRHQWIPGIGLPPEEEDVVLEDNGEPKEWMAQVEPGVHITFVSLPGGAGNDLKRIRFSREMFNKWQAQRWWGENYDRIMELYNVQRFSTQALPTPPRSEDGEQAHIGLQRNSSYPRVGSTRDSPNIITQTQALRSKEFNRHTTTTTTMSSRGAAAAAASSVPDPSENMMMQQRFHPAAVAAAFGSSGVSGVIKGEASSMEASRTTTSSRDEAASISISNASDLEVTEWVEQDEPGVYITIREQVDGTRELRRVRFSRDKFGEVRAKLWWEENRERIQAQYL</sequence>
<feature type="compositionally biased region" description="Polar residues" evidence="6">
    <location>
        <begin position="870"/>
        <end position="900"/>
    </location>
</feature>
<dbReference type="GO" id="GO:0009737">
    <property type="term" value="P:response to abscisic acid"/>
    <property type="evidence" value="ECO:0007669"/>
    <property type="project" value="TreeGrafter"/>
</dbReference>
<evidence type="ECO:0000256" key="2">
    <source>
        <dbReference type="ARBA" id="ARBA00022692"/>
    </source>
</evidence>
<reference evidence="9" key="2">
    <citation type="journal article" date="2022" name="Hortic Res">
        <title>The genome of Dioscorea zingiberensis sheds light on the biosynthesis, origin and evolution of the medicinally important diosgenin saponins.</title>
        <authorList>
            <person name="Li Y."/>
            <person name="Tan C."/>
            <person name="Li Z."/>
            <person name="Guo J."/>
            <person name="Li S."/>
            <person name="Chen X."/>
            <person name="Wang C."/>
            <person name="Dai X."/>
            <person name="Yang H."/>
            <person name="Song W."/>
            <person name="Hou L."/>
            <person name="Xu J."/>
            <person name="Tong Z."/>
            <person name="Xu A."/>
            <person name="Yuan X."/>
            <person name="Wang W."/>
            <person name="Yang Q."/>
            <person name="Chen L."/>
            <person name="Sun Z."/>
            <person name="Wang K."/>
            <person name="Pan B."/>
            <person name="Chen J."/>
            <person name="Bao Y."/>
            <person name="Liu F."/>
            <person name="Qi X."/>
            <person name="Gang D.R."/>
            <person name="Wen J."/>
            <person name="Li J."/>
        </authorList>
    </citation>
    <scope>NUCLEOTIDE SEQUENCE</scope>
    <source>
        <strain evidence="9">Dzin_1.0</strain>
    </source>
</reference>
<dbReference type="Pfam" id="PF08381">
    <property type="entry name" value="BRX"/>
    <property type="match status" value="2"/>
</dbReference>
<feature type="transmembrane region" description="Helical" evidence="7">
    <location>
        <begin position="351"/>
        <end position="369"/>
    </location>
</feature>
<feature type="transmembrane region" description="Helical" evidence="7">
    <location>
        <begin position="82"/>
        <end position="102"/>
    </location>
</feature>
<feature type="compositionally biased region" description="Low complexity" evidence="6">
    <location>
        <begin position="516"/>
        <end position="525"/>
    </location>
</feature>